<feature type="domain" description="Lipoyl-binding" evidence="14">
    <location>
        <begin position="17"/>
        <end position="75"/>
    </location>
</feature>
<dbReference type="Pfam" id="PF07992">
    <property type="entry name" value="Pyr_redox_2"/>
    <property type="match status" value="1"/>
</dbReference>
<keyword evidence="6 13" id="KW-0285">Flavoprotein</keyword>
<keyword evidence="7 13" id="KW-0274">FAD</keyword>
<dbReference type="Pfam" id="PF00364">
    <property type="entry name" value="Biotin_lipoyl"/>
    <property type="match status" value="1"/>
</dbReference>
<keyword evidence="8 13" id="KW-0560">Oxidoreductase</keyword>
<dbReference type="PIRSF" id="PIRSF000350">
    <property type="entry name" value="Mercury_reductase_MerA"/>
    <property type="match status" value="1"/>
</dbReference>
<evidence type="ECO:0000259" key="16">
    <source>
        <dbReference type="Pfam" id="PF07992"/>
    </source>
</evidence>
<comment type="caution">
    <text evidence="17">The sequence shown here is derived from an EMBL/GenBank/DDBJ whole genome shotgun (WGS) entry which is preliminary data.</text>
</comment>
<dbReference type="Gene3D" id="2.40.50.100">
    <property type="match status" value="1"/>
</dbReference>
<sequence>MKYDLIIEKLSGHDTSGKVGKINKKAGDTLNSGDIIFTIESGKGTMIYISKYNGILEQLSITEGDTIKKNQVIGKVDGELINKEAEKAQAAASNQPKKTAYSFGLAKPIQKSFEVDVAVVGGGPGGYVSAIRAAQGGKKVLIIEEDRLGGTCLNHGCIPTKALVSSVDALEKIRNAESFGLEVETIKFSLEKIMGRKNEVVNTLVSGIEHLMEVHQIEYISGKAEVKDSQTLLAKNKTIDAVIKFEKLVIATGSKPCSLPIEGASCHDILTSQELLELAEIPSSITIIGGGVIGMEFAFIYNTLGSKVNVVEYFPQIINTVDEDAADVIRTSAKERGINIYEGAKAVSIKTALDGMKIVEINKDNETKYLISEKVATAVGRKANLDSLDLEKLQVKLNEKCNGIMVDEFMRTSNPNIYAIGDITNKIQLAHVASHQGIVAADHINGMDNEMCYDLVPSAIFTMPEMGQVGVTEKEARLQKLDYIVGKFPLMANGKAQAMGETEGFVKLIGNKETRKVIGGTIVGAHATDMLSTISNIIASGLTIDSAQHVLYAHPTIAEAIHEALLTIDGRGIHFA</sequence>
<dbReference type="CDD" id="cd06849">
    <property type="entry name" value="lipoyl_domain"/>
    <property type="match status" value="1"/>
</dbReference>
<dbReference type="EMBL" id="JBJHZZ010000006">
    <property type="protein sequence ID" value="MFL0247366.1"/>
    <property type="molecule type" value="Genomic_DNA"/>
</dbReference>
<organism evidence="17 18">
    <name type="scientific">Candidatus Clostridium stratigraminis</name>
    <dbReference type="NCBI Taxonomy" id="3381661"/>
    <lineage>
        <taxon>Bacteria</taxon>
        <taxon>Bacillati</taxon>
        <taxon>Bacillota</taxon>
        <taxon>Clostridia</taxon>
        <taxon>Eubacteriales</taxon>
        <taxon>Clostridiaceae</taxon>
        <taxon>Clostridium</taxon>
    </lineage>
</organism>
<evidence type="ECO:0000256" key="10">
    <source>
        <dbReference type="ARBA" id="ARBA00023157"/>
    </source>
</evidence>
<dbReference type="InterPro" id="IPR011053">
    <property type="entry name" value="Single_hybrid_motif"/>
</dbReference>
<evidence type="ECO:0000256" key="7">
    <source>
        <dbReference type="ARBA" id="ARBA00022827"/>
    </source>
</evidence>
<dbReference type="PRINTS" id="PR00411">
    <property type="entry name" value="PNDRDTASEI"/>
</dbReference>
<evidence type="ECO:0000256" key="12">
    <source>
        <dbReference type="ARBA" id="ARBA00049187"/>
    </source>
</evidence>
<comment type="subcellular location">
    <subcellularLocation>
        <location evidence="1">Cytoplasm</location>
    </subcellularLocation>
</comment>
<dbReference type="InterPro" id="IPR050151">
    <property type="entry name" value="Class-I_Pyr_Nuc-Dis_Oxidored"/>
</dbReference>
<name>A0ABW8T4Y5_9CLOT</name>
<evidence type="ECO:0000256" key="1">
    <source>
        <dbReference type="ARBA" id="ARBA00004496"/>
    </source>
</evidence>
<evidence type="ECO:0000259" key="15">
    <source>
        <dbReference type="Pfam" id="PF02852"/>
    </source>
</evidence>
<keyword evidence="5" id="KW-0963">Cytoplasm</keyword>
<dbReference type="PRINTS" id="PR00368">
    <property type="entry name" value="FADPNR"/>
</dbReference>
<evidence type="ECO:0000256" key="9">
    <source>
        <dbReference type="ARBA" id="ARBA00023027"/>
    </source>
</evidence>
<dbReference type="PROSITE" id="PS00076">
    <property type="entry name" value="PYRIDINE_REDOX_1"/>
    <property type="match status" value="1"/>
</dbReference>
<evidence type="ECO:0000259" key="14">
    <source>
        <dbReference type="Pfam" id="PF00364"/>
    </source>
</evidence>
<proteinExistence type="inferred from homology"/>
<dbReference type="PANTHER" id="PTHR22912:SF217">
    <property type="entry name" value="DIHYDROLIPOYL DEHYDROGENASE"/>
    <property type="match status" value="1"/>
</dbReference>
<dbReference type="SUPFAM" id="SSF55424">
    <property type="entry name" value="FAD/NAD-linked reductases, dimerisation (C-terminal) domain"/>
    <property type="match status" value="1"/>
</dbReference>
<reference evidence="17 18" key="1">
    <citation type="submission" date="2024-11" db="EMBL/GenBank/DDBJ databases">
        <authorList>
            <person name="Heng Y.C."/>
            <person name="Lim A.C.H."/>
            <person name="Lee J.K.Y."/>
            <person name="Kittelmann S."/>
        </authorList>
    </citation>
    <scope>NUCLEOTIDE SEQUENCE [LARGE SCALE GENOMIC DNA]</scope>
    <source>
        <strain evidence="17 18">WILCCON 0185</strain>
    </source>
</reference>
<evidence type="ECO:0000256" key="3">
    <source>
        <dbReference type="ARBA" id="ARBA00012608"/>
    </source>
</evidence>
<accession>A0ABW8T4Y5</accession>
<dbReference type="PANTHER" id="PTHR22912">
    <property type="entry name" value="DISULFIDE OXIDOREDUCTASE"/>
    <property type="match status" value="1"/>
</dbReference>
<dbReference type="Pfam" id="PF02852">
    <property type="entry name" value="Pyr_redox_dim"/>
    <property type="match status" value="1"/>
</dbReference>
<dbReference type="EC" id="1.8.1.4" evidence="3 13"/>
<dbReference type="InterPro" id="IPR016156">
    <property type="entry name" value="FAD/NAD-linked_Rdtase_dimer_sf"/>
</dbReference>
<dbReference type="InterPro" id="IPR000089">
    <property type="entry name" value="Biotin_lipoyl"/>
</dbReference>
<evidence type="ECO:0000256" key="5">
    <source>
        <dbReference type="ARBA" id="ARBA00022490"/>
    </source>
</evidence>
<dbReference type="InterPro" id="IPR012999">
    <property type="entry name" value="Pyr_OxRdtase_I_AS"/>
</dbReference>
<evidence type="ECO:0000256" key="11">
    <source>
        <dbReference type="ARBA" id="ARBA00023284"/>
    </source>
</evidence>
<dbReference type="SUPFAM" id="SSF51905">
    <property type="entry name" value="FAD/NAD(P)-binding domain"/>
    <property type="match status" value="1"/>
</dbReference>
<comment type="cofactor">
    <cofactor evidence="13">
        <name>FAD</name>
        <dbReference type="ChEBI" id="CHEBI:57692"/>
    </cofactor>
    <text evidence="13">Binds 1 FAD per subunit.</text>
</comment>
<keyword evidence="9 13" id="KW-0520">NAD</keyword>
<gene>
    <name evidence="17" type="primary">lpdA</name>
    <name evidence="17" type="ORF">ACJDUG_10315</name>
</gene>
<keyword evidence="18" id="KW-1185">Reference proteome</keyword>
<dbReference type="InterPro" id="IPR001100">
    <property type="entry name" value="Pyr_nuc-diS_OxRdtase"/>
</dbReference>
<feature type="domain" description="Pyridine nucleotide-disulphide oxidoreductase dimerisation" evidence="15">
    <location>
        <begin position="456"/>
        <end position="564"/>
    </location>
</feature>
<evidence type="ECO:0000256" key="2">
    <source>
        <dbReference type="ARBA" id="ARBA00007532"/>
    </source>
</evidence>
<protein>
    <recommendedName>
        <fullName evidence="4 13">Dihydrolipoyl dehydrogenase</fullName>
        <ecNumber evidence="3 13">1.8.1.4</ecNumber>
    </recommendedName>
</protein>
<dbReference type="SUPFAM" id="SSF51230">
    <property type="entry name" value="Single hybrid motif"/>
    <property type="match status" value="1"/>
</dbReference>
<keyword evidence="10" id="KW-1015">Disulfide bond</keyword>
<dbReference type="GO" id="GO:0004148">
    <property type="term" value="F:dihydrolipoyl dehydrogenase (NADH) activity"/>
    <property type="evidence" value="ECO:0007669"/>
    <property type="project" value="UniProtKB-EC"/>
</dbReference>
<dbReference type="InterPro" id="IPR036188">
    <property type="entry name" value="FAD/NAD-bd_sf"/>
</dbReference>
<evidence type="ECO:0000256" key="8">
    <source>
        <dbReference type="ARBA" id="ARBA00023002"/>
    </source>
</evidence>
<dbReference type="Gene3D" id="3.30.390.30">
    <property type="match status" value="1"/>
</dbReference>
<evidence type="ECO:0000256" key="13">
    <source>
        <dbReference type="RuleBase" id="RU003692"/>
    </source>
</evidence>
<dbReference type="NCBIfam" id="TIGR01350">
    <property type="entry name" value="lipoamide_DH"/>
    <property type="match status" value="1"/>
</dbReference>
<evidence type="ECO:0000313" key="17">
    <source>
        <dbReference type="EMBL" id="MFL0247366.1"/>
    </source>
</evidence>
<comment type="catalytic activity">
    <reaction evidence="12 13">
        <text>N(6)-[(R)-dihydrolipoyl]-L-lysyl-[protein] + NAD(+) = N(6)-[(R)-lipoyl]-L-lysyl-[protein] + NADH + H(+)</text>
        <dbReference type="Rhea" id="RHEA:15045"/>
        <dbReference type="Rhea" id="RHEA-COMP:10474"/>
        <dbReference type="Rhea" id="RHEA-COMP:10475"/>
        <dbReference type="ChEBI" id="CHEBI:15378"/>
        <dbReference type="ChEBI" id="CHEBI:57540"/>
        <dbReference type="ChEBI" id="CHEBI:57945"/>
        <dbReference type="ChEBI" id="CHEBI:83099"/>
        <dbReference type="ChEBI" id="CHEBI:83100"/>
        <dbReference type="EC" id="1.8.1.4"/>
    </reaction>
</comment>
<comment type="similarity">
    <text evidence="2 13">Belongs to the class-I pyridine nucleotide-disulfide oxidoreductase family.</text>
</comment>
<evidence type="ECO:0000256" key="6">
    <source>
        <dbReference type="ARBA" id="ARBA00022630"/>
    </source>
</evidence>
<dbReference type="InterPro" id="IPR023753">
    <property type="entry name" value="FAD/NAD-binding_dom"/>
</dbReference>
<comment type="miscellaneous">
    <text evidence="13">The active site is a redox-active disulfide bond.</text>
</comment>
<dbReference type="Proteomes" id="UP001623591">
    <property type="component" value="Unassembled WGS sequence"/>
</dbReference>
<dbReference type="Gene3D" id="3.50.50.60">
    <property type="entry name" value="FAD/NAD(P)-binding domain"/>
    <property type="match status" value="2"/>
</dbReference>
<keyword evidence="11 13" id="KW-0676">Redox-active center</keyword>
<evidence type="ECO:0000313" key="18">
    <source>
        <dbReference type="Proteomes" id="UP001623591"/>
    </source>
</evidence>
<dbReference type="InterPro" id="IPR006258">
    <property type="entry name" value="Lipoamide_DH"/>
</dbReference>
<dbReference type="RefSeq" id="WP_406769821.1">
    <property type="nucleotide sequence ID" value="NZ_JBJHZZ010000006.1"/>
</dbReference>
<feature type="domain" description="FAD/NAD(P)-binding" evidence="16">
    <location>
        <begin position="116"/>
        <end position="437"/>
    </location>
</feature>
<evidence type="ECO:0000256" key="4">
    <source>
        <dbReference type="ARBA" id="ARBA00016961"/>
    </source>
</evidence>
<dbReference type="InterPro" id="IPR004099">
    <property type="entry name" value="Pyr_nucl-diS_OxRdtase_dimer"/>
</dbReference>